<gene>
    <name evidence="3" type="ORF">HF320_00130</name>
</gene>
<reference evidence="3 4" key="1">
    <citation type="submission" date="2020-04" db="EMBL/GenBank/DDBJ databases">
        <title>Collinsella sp. KGMB02528 nov., an anaerobic actinobacterium isolated from human feces.</title>
        <authorList>
            <person name="Han K.-I."/>
            <person name="Eom M.K."/>
            <person name="Kim J.-S."/>
            <person name="Lee K.C."/>
            <person name="Suh M.K."/>
            <person name="Park S.-H."/>
            <person name="Lee J.H."/>
            <person name="Kang S.W."/>
            <person name="Park J.-E."/>
            <person name="Oh B.S."/>
            <person name="Yu S.Y."/>
            <person name="Choi S.-H."/>
            <person name="Lee D.H."/>
            <person name="Yoon H."/>
            <person name="Kim B.-Y."/>
            <person name="Lee J.H."/>
            <person name="Lee J.-S."/>
        </authorList>
    </citation>
    <scope>NUCLEOTIDE SEQUENCE [LARGE SCALE GENOMIC DNA]</scope>
    <source>
        <strain evidence="3 4">KGMB02528</strain>
    </source>
</reference>
<protein>
    <submittedName>
        <fullName evidence="3">WYL domain-containing protein</fullName>
    </submittedName>
</protein>
<dbReference type="InterPro" id="IPR028349">
    <property type="entry name" value="PafC-like"/>
</dbReference>
<accession>A0A7X9YGU7</accession>
<dbReference type="RefSeq" id="WP_169276554.1">
    <property type="nucleotide sequence ID" value="NZ_JABBCP010000001.1"/>
</dbReference>
<feature type="domain" description="WCX" evidence="2">
    <location>
        <begin position="252"/>
        <end position="303"/>
    </location>
</feature>
<evidence type="ECO:0000259" key="1">
    <source>
        <dbReference type="Pfam" id="PF13280"/>
    </source>
</evidence>
<evidence type="ECO:0000259" key="2">
    <source>
        <dbReference type="Pfam" id="PF25583"/>
    </source>
</evidence>
<sequence length="308" mass="34263">MAESKLKADQIVAGGIRLLQLLTAAPNQSVSIARACSALGVQASDLDRIVEIVSSLSDRSTGVRAIIDMDEKTISLGGDAARLVPLRLSINDAAVLRYVLASLNIDQSTRLRIQAALDDPSQLQTQMISLAEPARYGSFYQKLLEAIEDGVRLLMGYRSIDEKEPRVRTIDPYRLVSEESATYLDAWDVEQDAQRKYRLDRISSLEVTEESAIHHPFDRTDIQESLEKSGVRALVRCNKSYLPLITWSGIIRTEDQGDETVVLEICLSSKSWLFDQVLAAAGNLLILEPQELRAEFISYAERLVLPES</sequence>
<dbReference type="PIRSF" id="PIRSF016838">
    <property type="entry name" value="PafC"/>
    <property type="match status" value="1"/>
</dbReference>
<dbReference type="EMBL" id="JABBCP010000001">
    <property type="protein sequence ID" value="NMF54752.1"/>
    <property type="molecule type" value="Genomic_DNA"/>
</dbReference>
<dbReference type="PANTHER" id="PTHR34580">
    <property type="match status" value="1"/>
</dbReference>
<dbReference type="PANTHER" id="PTHR34580:SF3">
    <property type="entry name" value="PROTEIN PAFB"/>
    <property type="match status" value="1"/>
</dbReference>
<feature type="domain" description="WYL" evidence="1">
    <location>
        <begin position="140"/>
        <end position="207"/>
    </location>
</feature>
<dbReference type="InterPro" id="IPR026881">
    <property type="entry name" value="WYL_dom"/>
</dbReference>
<dbReference type="Proteomes" id="UP000546970">
    <property type="component" value="Unassembled WGS sequence"/>
</dbReference>
<name>A0A7X9YGU7_9ACTN</name>
<dbReference type="Pfam" id="PF25583">
    <property type="entry name" value="WCX"/>
    <property type="match status" value="1"/>
</dbReference>
<keyword evidence="4" id="KW-1185">Reference proteome</keyword>
<dbReference type="InterPro" id="IPR057727">
    <property type="entry name" value="WCX_dom"/>
</dbReference>
<organism evidence="3 4">
    <name type="scientific">Collinsella acetigenes</name>
    <dbReference type="NCBI Taxonomy" id="2713419"/>
    <lineage>
        <taxon>Bacteria</taxon>
        <taxon>Bacillati</taxon>
        <taxon>Actinomycetota</taxon>
        <taxon>Coriobacteriia</taxon>
        <taxon>Coriobacteriales</taxon>
        <taxon>Coriobacteriaceae</taxon>
        <taxon>Collinsella</taxon>
    </lineage>
</organism>
<dbReference type="PROSITE" id="PS52050">
    <property type="entry name" value="WYL"/>
    <property type="match status" value="1"/>
</dbReference>
<dbReference type="Pfam" id="PF13280">
    <property type="entry name" value="WYL"/>
    <property type="match status" value="1"/>
</dbReference>
<proteinExistence type="predicted"/>
<comment type="caution">
    <text evidence="3">The sequence shown here is derived from an EMBL/GenBank/DDBJ whole genome shotgun (WGS) entry which is preliminary data.</text>
</comment>
<dbReference type="AlphaFoldDB" id="A0A7X9YGU7"/>
<evidence type="ECO:0000313" key="4">
    <source>
        <dbReference type="Proteomes" id="UP000546970"/>
    </source>
</evidence>
<evidence type="ECO:0000313" key="3">
    <source>
        <dbReference type="EMBL" id="NMF54752.1"/>
    </source>
</evidence>
<dbReference type="InterPro" id="IPR051534">
    <property type="entry name" value="CBASS_pafABC_assoc_protein"/>
</dbReference>